<reference evidence="2" key="1">
    <citation type="submission" date="2021-07" db="EMBL/GenBank/DDBJ databases">
        <title>Occurrence of streptococci in the human mouth that bind to a non-human glycan.</title>
        <authorList>
            <person name="Cross B."/>
            <person name="Thamadilok S."/>
            <person name="Bensing B."/>
            <person name="Sasmal A."/>
            <person name="Khedri Z."/>
            <person name="Deng L."/>
            <person name="Yu H."/>
            <person name="Mehta A."/>
            <person name="Aluvathingal J."/>
            <person name="Nadendla S."/>
            <person name="Vickerman M."/>
            <person name="Chen X."/>
            <person name="Dewhirst F."/>
            <person name="Gill A."/>
            <person name="Lettrichova I."/>
            <person name="Diaz S."/>
            <person name="Gill S."/>
            <person name="Tettelin H."/>
            <person name="Iverson T."/>
            <person name="Sullam P."/>
            <person name="Varki A."/>
            <person name="Ruhl S."/>
        </authorList>
    </citation>
    <scope>NUCLEOTIDE SEQUENCE</scope>
    <source>
        <strain evidence="2">SK9</strain>
    </source>
</reference>
<evidence type="ECO:0008006" key="4">
    <source>
        <dbReference type="Google" id="ProtNLM"/>
    </source>
</evidence>
<evidence type="ECO:0000313" key="3">
    <source>
        <dbReference type="Proteomes" id="UP000826921"/>
    </source>
</evidence>
<feature type="transmembrane region" description="Helical" evidence="1">
    <location>
        <begin position="45"/>
        <end position="63"/>
    </location>
</feature>
<feature type="transmembrane region" description="Helical" evidence="1">
    <location>
        <begin position="69"/>
        <end position="85"/>
    </location>
</feature>
<comment type="caution">
    <text evidence="2">The sequence shown here is derived from an EMBL/GenBank/DDBJ whole genome shotgun (WGS) entry which is preliminary data.</text>
</comment>
<evidence type="ECO:0000256" key="1">
    <source>
        <dbReference type="SAM" id="Phobius"/>
    </source>
</evidence>
<proteinExistence type="predicted"/>
<keyword evidence="1" id="KW-1133">Transmembrane helix</keyword>
<keyword evidence="1" id="KW-0472">Membrane</keyword>
<protein>
    <recommendedName>
        <fullName evidence="4">Lipoprotein</fullName>
    </recommendedName>
</protein>
<dbReference type="EMBL" id="JAHZQA010000003">
    <property type="protein sequence ID" value="MBZ2127418.1"/>
    <property type="molecule type" value="Genomic_DNA"/>
</dbReference>
<dbReference type="AlphaFoldDB" id="A0AB35FT81"/>
<organism evidence="2 3">
    <name type="scientific">Streptococcus gordonii</name>
    <dbReference type="NCBI Taxonomy" id="1302"/>
    <lineage>
        <taxon>Bacteria</taxon>
        <taxon>Bacillati</taxon>
        <taxon>Bacillota</taxon>
        <taxon>Bacilli</taxon>
        <taxon>Lactobacillales</taxon>
        <taxon>Streptococcaceae</taxon>
        <taxon>Streptococcus</taxon>
    </lineage>
</organism>
<feature type="transmembrane region" description="Helical" evidence="1">
    <location>
        <begin position="12"/>
        <end position="33"/>
    </location>
</feature>
<evidence type="ECO:0000313" key="2">
    <source>
        <dbReference type="EMBL" id="MBZ2127418.1"/>
    </source>
</evidence>
<accession>A0AB35FT81</accession>
<name>A0AB35FT81_STRGN</name>
<sequence>METGQFKMTGLIFVLIFTLPACLLTTAVAVILTPFEKPKQWKLKLLVSLIGALLGLVVLFPIFKIFASFVGSVISLAILWLVQRFKKEG</sequence>
<keyword evidence="1" id="KW-0812">Transmembrane</keyword>
<gene>
    <name evidence="2" type="ORF">K1I74_04985</name>
</gene>
<dbReference type="Proteomes" id="UP000826921">
    <property type="component" value="Unassembled WGS sequence"/>
</dbReference>